<feature type="region of interest" description="Disordered" evidence="1">
    <location>
        <begin position="187"/>
        <end position="335"/>
    </location>
</feature>
<proteinExistence type="predicted"/>
<evidence type="ECO:0000313" key="3">
    <source>
        <dbReference type="Proteomes" id="UP000076738"/>
    </source>
</evidence>
<evidence type="ECO:0000256" key="1">
    <source>
        <dbReference type="SAM" id="MobiDB-lite"/>
    </source>
</evidence>
<feature type="region of interest" description="Disordered" evidence="1">
    <location>
        <begin position="466"/>
        <end position="532"/>
    </location>
</feature>
<gene>
    <name evidence="2" type="ORF">CALVIDRAFT_559725</name>
</gene>
<sequence length="532" mass="59580">MSHSGDDDVEMAIPKLEPDDSGGPSHDLDVATLATANLERRSASQFPSAMDVDVGDRRKDGETEVERAISVEKGKRRADDGDALTWYLPDRLRGQPLDSVILRLQKNAHLFWRNQQNANMQLVIPTPGSSKRQPPRPPPPPAYQYPQSRPAPREQPYYPYPPDPRMSSYWGPSPYPYPYWPPPPMYGGYGPPPVRDYDYPPHSRTSSSHARRERRSPSPEAPPRHSLSGSSSRHKKALHDKTRGTPEASPEPGQKSPPSRSTSERVPPAFPLYPAEPPSASSGSRESPYALRPEYPGYQQPQHPGYADYYPPESTSRRSGPSERPVRPADEDGDREETITYAVHKEYFLTQCSLIQFMCGGLDKHAPKDLVNPIASYSFQPAPRKPYHLKDSTMRHPRIHLALPDPDSFGQILEWLYFGPAAYPHLEEAMEAGRVTWGGLVRNAEWLGVSSELKNWLGRHWKKSMEEGRTEKDVGNKPIGSNSPSPAIGANEQLQRGRRSAEPESARPGQKPKEDEDRTPTSSARYTPSAQQ</sequence>
<organism evidence="2 3">
    <name type="scientific">Calocera viscosa (strain TUFC12733)</name>
    <dbReference type="NCBI Taxonomy" id="1330018"/>
    <lineage>
        <taxon>Eukaryota</taxon>
        <taxon>Fungi</taxon>
        <taxon>Dikarya</taxon>
        <taxon>Basidiomycota</taxon>
        <taxon>Agaricomycotina</taxon>
        <taxon>Dacrymycetes</taxon>
        <taxon>Dacrymycetales</taxon>
        <taxon>Dacrymycetaceae</taxon>
        <taxon>Calocera</taxon>
    </lineage>
</organism>
<feature type="compositionally biased region" description="Pro residues" evidence="1">
    <location>
        <begin position="268"/>
        <end position="277"/>
    </location>
</feature>
<feature type="compositionally biased region" description="Basic and acidic residues" evidence="1">
    <location>
        <begin position="466"/>
        <end position="475"/>
    </location>
</feature>
<feature type="region of interest" description="Disordered" evidence="1">
    <location>
        <begin position="1"/>
        <end position="28"/>
    </location>
</feature>
<feature type="region of interest" description="Disordered" evidence="1">
    <location>
        <begin position="41"/>
        <end position="66"/>
    </location>
</feature>
<feature type="compositionally biased region" description="Basic and acidic residues" evidence="1">
    <location>
        <begin position="320"/>
        <end position="330"/>
    </location>
</feature>
<feature type="compositionally biased region" description="Basic and acidic residues" evidence="1">
    <location>
        <begin position="499"/>
        <end position="519"/>
    </location>
</feature>
<feature type="region of interest" description="Disordered" evidence="1">
    <location>
        <begin position="124"/>
        <end position="165"/>
    </location>
</feature>
<accession>A0A167RMC2</accession>
<feature type="compositionally biased region" description="Basic and acidic residues" evidence="1">
    <location>
        <begin position="54"/>
        <end position="66"/>
    </location>
</feature>
<dbReference type="Proteomes" id="UP000076738">
    <property type="component" value="Unassembled WGS sequence"/>
</dbReference>
<evidence type="ECO:0008006" key="4">
    <source>
        <dbReference type="Google" id="ProtNLM"/>
    </source>
</evidence>
<dbReference type="AlphaFoldDB" id="A0A167RMC2"/>
<dbReference type="EMBL" id="KV417267">
    <property type="protein sequence ID" value="KZP01067.1"/>
    <property type="molecule type" value="Genomic_DNA"/>
</dbReference>
<reference evidence="2 3" key="1">
    <citation type="journal article" date="2016" name="Mol. Biol. Evol.">
        <title>Comparative Genomics of Early-Diverging Mushroom-Forming Fungi Provides Insights into the Origins of Lignocellulose Decay Capabilities.</title>
        <authorList>
            <person name="Nagy L.G."/>
            <person name="Riley R."/>
            <person name="Tritt A."/>
            <person name="Adam C."/>
            <person name="Daum C."/>
            <person name="Floudas D."/>
            <person name="Sun H."/>
            <person name="Yadav J.S."/>
            <person name="Pangilinan J."/>
            <person name="Larsson K.H."/>
            <person name="Matsuura K."/>
            <person name="Barry K."/>
            <person name="Labutti K."/>
            <person name="Kuo R."/>
            <person name="Ohm R.A."/>
            <person name="Bhattacharya S.S."/>
            <person name="Shirouzu T."/>
            <person name="Yoshinaga Y."/>
            <person name="Martin F.M."/>
            <person name="Grigoriev I.V."/>
            <person name="Hibbett D.S."/>
        </authorList>
    </citation>
    <scope>NUCLEOTIDE SEQUENCE [LARGE SCALE GENOMIC DNA]</scope>
    <source>
        <strain evidence="2 3">TUFC12733</strain>
    </source>
</reference>
<evidence type="ECO:0000313" key="2">
    <source>
        <dbReference type="EMBL" id="KZP01067.1"/>
    </source>
</evidence>
<dbReference type="OrthoDB" id="3366352at2759"/>
<feature type="compositionally biased region" description="Polar residues" evidence="1">
    <location>
        <begin position="520"/>
        <end position="532"/>
    </location>
</feature>
<name>A0A167RMC2_CALVF</name>
<protein>
    <recommendedName>
        <fullName evidence="4">BTB domain-containing protein</fullName>
    </recommendedName>
</protein>
<keyword evidence="3" id="KW-1185">Reference proteome</keyword>